<organism evidence="2 3">
    <name type="scientific">Ligilactobacillus hayakitensis DSM 18933 = JCM 14209</name>
    <dbReference type="NCBI Taxonomy" id="1423755"/>
    <lineage>
        <taxon>Bacteria</taxon>
        <taxon>Bacillati</taxon>
        <taxon>Bacillota</taxon>
        <taxon>Bacilli</taxon>
        <taxon>Lactobacillales</taxon>
        <taxon>Lactobacillaceae</taxon>
        <taxon>Ligilactobacillus</taxon>
    </lineage>
</organism>
<dbReference type="EMBL" id="AZGD01000095">
    <property type="protein sequence ID" value="KRM18320.1"/>
    <property type="molecule type" value="Genomic_DNA"/>
</dbReference>
<dbReference type="NCBIfam" id="TIGR03725">
    <property type="entry name" value="T6A_YeaZ"/>
    <property type="match status" value="1"/>
</dbReference>
<feature type="domain" description="Gcp-like" evidence="1">
    <location>
        <begin position="26"/>
        <end position="218"/>
    </location>
</feature>
<gene>
    <name evidence="2" type="ORF">FC40_GL001000</name>
</gene>
<comment type="caution">
    <text evidence="2">The sequence shown here is derived from an EMBL/GenBank/DDBJ whole genome shotgun (WGS) entry which is preliminary data.</text>
</comment>
<evidence type="ECO:0000313" key="3">
    <source>
        <dbReference type="Proteomes" id="UP000051054"/>
    </source>
</evidence>
<dbReference type="InterPro" id="IPR000905">
    <property type="entry name" value="Gcp-like_dom"/>
</dbReference>
<accession>A0A0R1WKB3</accession>
<sequence>MDTSNSTLSVAVLDDDKLLAQATTNVSRNHSTTLMPVIESVIKQAKLTIHEIDRIAVAKGPGSYTGLRIAATTAKVLASTLKIELVGISSLKLLAANITDTNRIIIPMFDARRDNVFAGAYQWGKNGLVNYMEDQHISIQELAERFQNEKVILVASDATELYENTAAQMNKTDVKFASKKDSYPSAYVLGLMAKDEETVDIDSFIPSYLRLTQAETQWLEKYDSERIEYVKKFNDKL</sequence>
<protein>
    <submittedName>
        <fullName evidence="2">M22 family O-sialoglycoprotein endopeptidase</fullName>
    </submittedName>
</protein>
<dbReference type="InterPro" id="IPR043129">
    <property type="entry name" value="ATPase_NBD"/>
</dbReference>
<dbReference type="Proteomes" id="UP000051054">
    <property type="component" value="Unassembled WGS sequence"/>
</dbReference>
<dbReference type="PANTHER" id="PTHR11735:SF11">
    <property type="entry name" value="TRNA THREONYLCARBAMOYLADENOSINE BIOSYNTHESIS PROTEIN TSAB"/>
    <property type="match status" value="1"/>
</dbReference>
<dbReference type="SUPFAM" id="SSF53067">
    <property type="entry name" value="Actin-like ATPase domain"/>
    <property type="match status" value="2"/>
</dbReference>
<dbReference type="Pfam" id="PF00814">
    <property type="entry name" value="TsaD"/>
    <property type="match status" value="1"/>
</dbReference>
<dbReference type="PANTHER" id="PTHR11735">
    <property type="entry name" value="TRNA N6-ADENOSINE THREONYLCARBAMOYLTRANSFERASE"/>
    <property type="match status" value="1"/>
</dbReference>
<dbReference type="eggNOG" id="COG1214">
    <property type="taxonomic scope" value="Bacteria"/>
</dbReference>
<evidence type="ECO:0000259" key="1">
    <source>
        <dbReference type="Pfam" id="PF00814"/>
    </source>
</evidence>
<name>A0A0R1WKB3_9LACO</name>
<dbReference type="GO" id="GO:0005829">
    <property type="term" value="C:cytosol"/>
    <property type="evidence" value="ECO:0007669"/>
    <property type="project" value="TreeGrafter"/>
</dbReference>
<dbReference type="PATRIC" id="fig|1423755.3.peg.1057"/>
<dbReference type="Gene3D" id="3.30.420.40">
    <property type="match status" value="2"/>
</dbReference>
<evidence type="ECO:0000313" key="2">
    <source>
        <dbReference type="EMBL" id="KRM18320.1"/>
    </source>
</evidence>
<proteinExistence type="predicted"/>
<dbReference type="InterPro" id="IPR022496">
    <property type="entry name" value="T6A_TsaB"/>
</dbReference>
<keyword evidence="3" id="KW-1185">Reference proteome</keyword>
<reference evidence="2 3" key="1">
    <citation type="journal article" date="2015" name="Genome Announc.">
        <title>Expanding the biotechnology potential of lactobacilli through comparative genomics of 213 strains and associated genera.</title>
        <authorList>
            <person name="Sun Z."/>
            <person name="Harris H.M."/>
            <person name="McCann A."/>
            <person name="Guo C."/>
            <person name="Argimon S."/>
            <person name="Zhang W."/>
            <person name="Yang X."/>
            <person name="Jeffery I.B."/>
            <person name="Cooney J.C."/>
            <person name="Kagawa T.F."/>
            <person name="Liu W."/>
            <person name="Song Y."/>
            <person name="Salvetti E."/>
            <person name="Wrobel A."/>
            <person name="Rasinkangas P."/>
            <person name="Parkhill J."/>
            <person name="Rea M.C."/>
            <person name="O'Sullivan O."/>
            <person name="Ritari J."/>
            <person name="Douillard F.P."/>
            <person name="Paul Ross R."/>
            <person name="Yang R."/>
            <person name="Briner A.E."/>
            <person name="Felis G.E."/>
            <person name="de Vos W.M."/>
            <person name="Barrangou R."/>
            <person name="Klaenhammer T.R."/>
            <person name="Caufield P.W."/>
            <person name="Cui Y."/>
            <person name="Zhang H."/>
            <person name="O'Toole P.W."/>
        </authorList>
    </citation>
    <scope>NUCLEOTIDE SEQUENCE [LARGE SCALE GENOMIC DNA]</scope>
    <source>
        <strain evidence="2 3">DSM 18933</strain>
    </source>
</reference>
<dbReference type="CDD" id="cd24032">
    <property type="entry name" value="ASKHA_NBD_TsaB"/>
    <property type="match status" value="1"/>
</dbReference>
<dbReference type="STRING" id="1423755.FC40_GL001000"/>
<dbReference type="AlphaFoldDB" id="A0A0R1WKB3"/>
<dbReference type="GO" id="GO:0002949">
    <property type="term" value="P:tRNA threonylcarbamoyladenosine modification"/>
    <property type="evidence" value="ECO:0007669"/>
    <property type="project" value="InterPro"/>
</dbReference>